<protein>
    <submittedName>
        <fullName evidence="6">5-oxoprolinase/urea amidolyase family protein</fullName>
    </submittedName>
</protein>
<gene>
    <name evidence="6" type="ORF">M3M28_10210</name>
</gene>
<evidence type="ECO:0000256" key="2">
    <source>
        <dbReference type="ARBA" id="ARBA00022801"/>
    </source>
</evidence>
<dbReference type="SUPFAM" id="SSF160467">
    <property type="entry name" value="PH0987 N-terminal domain-like"/>
    <property type="match status" value="1"/>
</dbReference>
<dbReference type="PANTHER" id="PTHR43309:SF3">
    <property type="entry name" value="5-OXOPROLINASE SUBUNIT C"/>
    <property type="match status" value="1"/>
</dbReference>
<dbReference type="InterPro" id="IPR003833">
    <property type="entry name" value="CT_C_D"/>
</dbReference>
<proteinExistence type="predicted"/>
<sequence length="530" mass="56109">MTAPAITRILPMSDRALLVEYADLDAVLAHFPAVESAALAGVEELIPAASTTMVRFDPSLTDARRLAARIREVPTAEQTASEHEAVTIEVVYAGDDLDELAGTLGVSRDELVRRHTEATWRGAFAGFAPGFVYCVGDDPLFEVPRRPSPRTRIPAGSVALAGNFSAVYPRESPGGWQLIGRTPQRMWDLDRTPPAFVQPGQEVRYRAVRESVDLGNAAPRNSTSRAPEKPARALEVVRPGAQLLLQDLGRAGMLGMGVAASGAADRRALRTANRVVGNATDAAALELAGGGAEFVAQVDGVVAWAGASGRRSIVDANGTELPFERERPTAVQAGDRIRISGFTRGLRGYLAVRGGFAVEAVLGSRTTDTLSGVGPQPLAAGDVLPLGDDHAARAVEPNDAPSPELPPHDELVELDVVLGPRTDWFDADAVATLRGQDWLVTPHSDRVGVRLQGDTPLARAVTAELPSEGAATGAIQVPPNGQPVLFLPDHPLTGGYPVIGAVVDADLDRAGQLAPGMRVRFRIVREFTEL</sequence>
<dbReference type="InterPro" id="IPR003778">
    <property type="entry name" value="CT_A_B"/>
</dbReference>
<dbReference type="InterPro" id="IPR029000">
    <property type="entry name" value="Cyclophilin-like_dom_sf"/>
</dbReference>
<reference evidence="6" key="1">
    <citation type="submission" date="2022-05" db="EMBL/GenBank/DDBJ databases">
        <title>Complete genome sequence of toluene-degrading Gulosibacter sediminis strain ACHW.36C.</title>
        <authorList>
            <person name="Wai A.C."/>
            <person name="Lai G.K."/>
            <person name="Griffin S.D."/>
            <person name="Leung F.C."/>
        </authorList>
    </citation>
    <scope>NUCLEOTIDE SEQUENCE [LARGE SCALE GENOMIC DNA]</scope>
    <source>
        <strain evidence="6">ACHW.36C</strain>
    </source>
</reference>
<evidence type="ECO:0000259" key="5">
    <source>
        <dbReference type="SMART" id="SM00797"/>
    </source>
</evidence>
<keyword evidence="1" id="KW-0547">Nucleotide-binding</keyword>
<organism evidence="6">
    <name type="scientific">Gulosibacter sediminis</name>
    <dbReference type="NCBI Taxonomy" id="1729695"/>
    <lineage>
        <taxon>Bacteria</taxon>
        <taxon>Bacillati</taxon>
        <taxon>Actinomycetota</taxon>
        <taxon>Actinomycetes</taxon>
        <taxon>Micrococcales</taxon>
        <taxon>Microbacteriaceae</taxon>
        <taxon>Gulosibacter</taxon>
    </lineage>
</organism>
<evidence type="ECO:0000256" key="3">
    <source>
        <dbReference type="ARBA" id="ARBA00022840"/>
    </source>
</evidence>
<evidence type="ECO:0000256" key="1">
    <source>
        <dbReference type="ARBA" id="ARBA00022741"/>
    </source>
</evidence>
<keyword evidence="3" id="KW-0067">ATP-binding</keyword>
<dbReference type="SMART" id="SM00796">
    <property type="entry name" value="AHS1"/>
    <property type="match status" value="1"/>
</dbReference>
<dbReference type="Gene3D" id="3.30.1360.40">
    <property type="match status" value="1"/>
</dbReference>
<dbReference type="Pfam" id="PF02682">
    <property type="entry name" value="CT_C_D"/>
    <property type="match status" value="1"/>
</dbReference>
<feature type="domain" description="Carboxyltransferase" evidence="4">
    <location>
        <begin position="7"/>
        <end position="197"/>
    </location>
</feature>
<name>A0ABY4MWJ2_9MICO</name>
<dbReference type="SUPFAM" id="SSF50891">
    <property type="entry name" value="Cyclophilin-like"/>
    <property type="match status" value="2"/>
</dbReference>
<dbReference type="Gene3D" id="2.40.100.10">
    <property type="entry name" value="Cyclophilin-like"/>
    <property type="match status" value="2"/>
</dbReference>
<dbReference type="Pfam" id="PF02626">
    <property type="entry name" value="CT_A_B"/>
    <property type="match status" value="1"/>
</dbReference>
<feature type="domain" description="Carboxyltransferase" evidence="5">
    <location>
        <begin position="255"/>
        <end position="528"/>
    </location>
</feature>
<keyword evidence="2" id="KW-0378">Hydrolase</keyword>
<evidence type="ECO:0000313" key="6">
    <source>
        <dbReference type="EMBL" id="UQN14419.1"/>
    </source>
</evidence>
<dbReference type="EMBL" id="CP097160">
    <property type="protein sequence ID" value="UQN14419.1"/>
    <property type="molecule type" value="Genomic_DNA"/>
</dbReference>
<dbReference type="NCBIfam" id="TIGR00724">
    <property type="entry name" value="urea_amlyse_rel"/>
    <property type="match status" value="1"/>
</dbReference>
<accession>A0ABY4MWJ2</accession>
<dbReference type="SMART" id="SM00797">
    <property type="entry name" value="AHS2"/>
    <property type="match status" value="1"/>
</dbReference>
<dbReference type="InterPro" id="IPR052708">
    <property type="entry name" value="PxpC"/>
</dbReference>
<dbReference type="PANTHER" id="PTHR43309">
    <property type="entry name" value="5-OXOPROLINASE SUBUNIT C"/>
    <property type="match status" value="1"/>
</dbReference>
<evidence type="ECO:0000259" key="4">
    <source>
        <dbReference type="SMART" id="SM00796"/>
    </source>
</evidence>